<reference evidence="10" key="1">
    <citation type="submission" date="2007-02" db="EMBL/GenBank/DDBJ databases">
        <title>Complete sequence of Clostridium thermocellum ATCC 27405.</title>
        <authorList>
            <consortium name="US DOE Joint Genome Institute"/>
            <person name="Copeland A."/>
            <person name="Lucas S."/>
            <person name="Lapidus A."/>
            <person name="Barry K."/>
            <person name="Detter J.C."/>
            <person name="Glavina del Rio T."/>
            <person name="Hammon N."/>
            <person name="Israni S."/>
            <person name="Dalin E."/>
            <person name="Tice H."/>
            <person name="Pitluck S."/>
            <person name="Chertkov O."/>
            <person name="Brettin T."/>
            <person name="Bruce D."/>
            <person name="Han C."/>
            <person name="Tapia R."/>
            <person name="Gilna P."/>
            <person name="Schmutz J."/>
            <person name="Larimer F."/>
            <person name="Land M."/>
            <person name="Hauser L."/>
            <person name="Kyrpides N."/>
            <person name="Mikhailova N."/>
            <person name="Wu J.H.D."/>
            <person name="Newcomb M."/>
            <person name="Richardson P."/>
        </authorList>
    </citation>
    <scope>NUCLEOTIDE SEQUENCE [LARGE SCALE GENOMIC DNA]</scope>
    <source>
        <strain evidence="10">ATCC 27405 / DSM 1237 / JCM 9322 / NBRC 103400 / NCIMB 10682 / NRRL B-4536 / VPI 7372</strain>
    </source>
</reference>
<dbReference type="GO" id="GO:0006310">
    <property type="term" value="P:DNA recombination"/>
    <property type="evidence" value="ECO:0007669"/>
    <property type="project" value="InterPro"/>
</dbReference>
<feature type="domain" description="DDH" evidence="6">
    <location>
        <begin position="79"/>
        <end position="226"/>
    </location>
</feature>
<feature type="domain" description="RecJ OB" evidence="8">
    <location>
        <begin position="455"/>
        <end position="555"/>
    </location>
</feature>
<evidence type="ECO:0000259" key="6">
    <source>
        <dbReference type="Pfam" id="PF01368"/>
    </source>
</evidence>
<dbReference type="eggNOG" id="COG0608">
    <property type="taxonomic scope" value="Bacteria"/>
</dbReference>
<keyword evidence="5 9" id="KW-0269">Exonuclease</keyword>
<dbReference type="InterPro" id="IPR004610">
    <property type="entry name" value="RecJ"/>
</dbReference>
<evidence type="ECO:0000256" key="3">
    <source>
        <dbReference type="ARBA" id="ARBA00022722"/>
    </source>
</evidence>
<dbReference type="InterPro" id="IPR038763">
    <property type="entry name" value="DHH_sf"/>
</dbReference>
<keyword evidence="10" id="KW-1185">Reference proteome</keyword>
<dbReference type="Gene3D" id="3.10.310.30">
    <property type="match status" value="1"/>
</dbReference>
<dbReference type="PANTHER" id="PTHR30255:SF2">
    <property type="entry name" value="SINGLE-STRANDED-DNA-SPECIFIC EXONUCLEASE RECJ"/>
    <property type="match status" value="1"/>
</dbReference>
<dbReference type="InterPro" id="IPR041122">
    <property type="entry name" value="RecJ_OB"/>
</dbReference>
<dbReference type="Gene3D" id="3.90.1640.30">
    <property type="match status" value="1"/>
</dbReference>
<sequence length="763" mass="86617">MKVRVNILNKGVSIPQEVLDACGGDELVARIFYNRGYKNPETIRQMLNPELYVPTKPDEFPDMPRAVDRILRAADNEEKICVYGDYDVDGVTSTVTLVECLNFFTSKVVYHVPDRFTEGYGMNEEIVRKLAQDGVSLIITCDCGISNVREITLAKELGMDVVLTDHHTVPDELPPADAILNPKLLEEGHRARNISGCGMVYFLCLALLEKKGFPDRAERFLDMLALSLIADVVSLNGENRYLLQKALPALFNTRRIGLRQLLEVAERNGKLENEEDVAFQIAPRINAAGRMDTARLPVELFLCQDLEKARIMAEKIDSLNTERKRVQQSIVDEAVEMVETRKKNKTILVLYKEYWHHGIIGIAAGRICELYRKPAILFSLKEDGITAVGSARSIEEVNIYELIKECSGKLLKFGGHSQAAGLSIRKDDIEEFISQIEMEAENRYFIKDMVNVNADMELGIEDINEELYDRIQSAGPYGEGFEAPCFCIRNVIVLSDRMTEKKHHIMVLEDQKGNRIPAVKWFGEDESFEGRCFDVTCRIGRNNYSKDAGIQLTLEYMVESFGKFKKLFEGEIIDERKTTVENLLRKYPNAQIFYEGLQTACPVENTIDRFSVKNCKELVFLSTPANTEIFKEVIALANPEKVIINFAVLSNYTFKGFVLNLLGLIKHIIKRRDGRAYIDELSLKLCVEENIVKAGLKYLGSSGMLNYTLSDDEQKVYLSEGKGVADRNAFMAKKNLSDALAEKNAYQQFILKMEIDKFREYLK</sequence>
<dbReference type="Pfam" id="PF17768">
    <property type="entry name" value="RecJ_OB"/>
    <property type="match status" value="1"/>
</dbReference>
<dbReference type="Pfam" id="PF02272">
    <property type="entry name" value="DHHA1"/>
    <property type="match status" value="1"/>
</dbReference>
<protein>
    <recommendedName>
        <fullName evidence="2">Single-stranded-DNA-specific exonuclease RecJ</fullName>
    </recommendedName>
</protein>
<dbReference type="HOGENOM" id="CLU_009736_4_1_9"/>
<name>A3DBX0_ACET2</name>
<dbReference type="InterPro" id="IPR001667">
    <property type="entry name" value="DDH_dom"/>
</dbReference>
<dbReference type="GO" id="GO:0006281">
    <property type="term" value="P:DNA repair"/>
    <property type="evidence" value="ECO:0007669"/>
    <property type="project" value="InterPro"/>
</dbReference>
<evidence type="ECO:0000259" key="8">
    <source>
        <dbReference type="Pfam" id="PF17768"/>
    </source>
</evidence>
<feature type="domain" description="DHHA1" evidence="7">
    <location>
        <begin position="344"/>
        <end position="440"/>
    </location>
</feature>
<evidence type="ECO:0000256" key="4">
    <source>
        <dbReference type="ARBA" id="ARBA00022801"/>
    </source>
</evidence>
<dbReference type="InterPro" id="IPR051673">
    <property type="entry name" value="SSDNA_exonuclease_RecJ"/>
</dbReference>
<evidence type="ECO:0000256" key="5">
    <source>
        <dbReference type="ARBA" id="ARBA00022839"/>
    </source>
</evidence>
<dbReference type="PANTHER" id="PTHR30255">
    <property type="entry name" value="SINGLE-STRANDED-DNA-SPECIFIC EXONUCLEASE RECJ"/>
    <property type="match status" value="1"/>
</dbReference>
<dbReference type="SUPFAM" id="SSF64182">
    <property type="entry name" value="DHH phosphoesterases"/>
    <property type="match status" value="1"/>
</dbReference>
<dbReference type="GeneID" id="35803920"/>
<keyword evidence="4" id="KW-0378">Hydrolase</keyword>
<evidence type="ECO:0000313" key="9">
    <source>
        <dbReference type="EMBL" id="ABN51449.1"/>
    </source>
</evidence>
<dbReference type="STRING" id="203119.Cthe_0208"/>
<dbReference type="AlphaFoldDB" id="A3DBX0"/>
<evidence type="ECO:0000256" key="1">
    <source>
        <dbReference type="ARBA" id="ARBA00005915"/>
    </source>
</evidence>
<dbReference type="InterPro" id="IPR003156">
    <property type="entry name" value="DHHA1_dom"/>
</dbReference>
<dbReference type="Pfam" id="PF01368">
    <property type="entry name" value="DHH"/>
    <property type="match status" value="1"/>
</dbReference>
<organism evidence="9 10">
    <name type="scientific">Acetivibrio thermocellus (strain ATCC 27405 / DSM 1237 / JCM 9322 / NBRC 103400 / NCIMB 10682 / NRRL B-4536 / VPI 7372)</name>
    <name type="common">Clostridium thermocellum</name>
    <dbReference type="NCBI Taxonomy" id="203119"/>
    <lineage>
        <taxon>Bacteria</taxon>
        <taxon>Bacillati</taxon>
        <taxon>Bacillota</taxon>
        <taxon>Clostridia</taxon>
        <taxon>Eubacteriales</taxon>
        <taxon>Oscillospiraceae</taxon>
        <taxon>Acetivibrio</taxon>
    </lineage>
</organism>
<evidence type="ECO:0000256" key="2">
    <source>
        <dbReference type="ARBA" id="ARBA00019841"/>
    </source>
</evidence>
<dbReference type="KEGG" id="cth:Cthe_0208"/>
<keyword evidence="3" id="KW-0540">Nuclease</keyword>
<dbReference type="RefSeq" id="WP_003512295.1">
    <property type="nucleotide sequence ID" value="NC_009012.1"/>
</dbReference>
<evidence type="ECO:0000313" key="10">
    <source>
        <dbReference type="Proteomes" id="UP000002145"/>
    </source>
</evidence>
<dbReference type="Proteomes" id="UP000002145">
    <property type="component" value="Chromosome"/>
</dbReference>
<proteinExistence type="inferred from homology"/>
<dbReference type="NCBIfam" id="TIGR00644">
    <property type="entry name" value="recJ"/>
    <property type="match status" value="1"/>
</dbReference>
<gene>
    <name evidence="9" type="ordered locus">Cthe_0208</name>
</gene>
<comment type="similarity">
    <text evidence="1">Belongs to the RecJ family.</text>
</comment>
<dbReference type="GO" id="GO:0008409">
    <property type="term" value="F:5'-3' exonuclease activity"/>
    <property type="evidence" value="ECO:0007669"/>
    <property type="project" value="InterPro"/>
</dbReference>
<accession>A3DBX0</accession>
<dbReference type="OrthoDB" id="9809852at2"/>
<dbReference type="EMBL" id="CP000568">
    <property type="protein sequence ID" value="ABN51449.1"/>
    <property type="molecule type" value="Genomic_DNA"/>
</dbReference>
<dbReference type="GO" id="GO:0003676">
    <property type="term" value="F:nucleic acid binding"/>
    <property type="evidence" value="ECO:0007669"/>
    <property type="project" value="InterPro"/>
</dbReference>
<reference evidence="9 10" key="2">
    <citation type="journal article" date="2013" name="Biotechnol. Biofuels">
        <title>Global transcriptome analysis of Clostridium thermocellum ATCC 27405 during growth on dilute acid pretreated Populus and switchgrass.</title>
        <authorList>
            <person name="Wilson C.M."/>
            <person name="Rodriguez M.Jr."/>
            <person name="Johnson C.M."/>
            <person name="Martin S.L."/>
            <person name="Chu T.M."/>
            <person name="Wolfinger R.D."/>
            <person name="Hauser L.J."/>
            <person name="Land M.L."/>
            <person name="Klingeman D.M."/>
            <person name="Syed M.H."/>
            <person name="Ragauskas A.J."/>
            <person name="Tschaplinski T.J."/>
            <person name="Mielenz J.R."/>
            <person name="Brown S.D."/>
        </authorList>
    </citation>
    <scope>NUCLEOTIDE SEQUENCE [LARGE SCALE GENOMIC DNA]</scope>
    <source>
        <strain evidence="10">ATCC 27405 / DSM 1237 / JCM 9322 / NBRC 103400 / NCIMB 10682 / NRRL B-4536 / VPI 7372</strain>
    </source>
</reference>
<evidence type="ECO:0000259" key="7">
    <source>
        <dbReference type="Pfam" id="PF02272"/>
    </source>
</evidence>